<evidence type="ECO:0000256" key="2">
    <source>
        <dbReference type="SAM" id="MobiDB-lite"/>
    </source>
</evidence>
<gene>
    <name evidence="5" type="ORF">FRIFI_0031</name>
</gene>
<reference evidence="5 6" key="1">
    <citation type="submission" date="2014-09" db="EMBL/GenBank/DDBJ databases">
        <authorList>
            <person name="Hornung B.V."/>
        </authorList>
    </citation>
    <scope>NUCLEOTIDE SEQUENCE [LARGE SCALE GENOMIC DNA]</scope>
    <source>
        <strain evidence="5 6">FRIFI</strain>
    </source>
</reference>
<feature type="signal peptide" evidence="3">
    <location>
        <begin position="1"/>
        <end position="19"/>
    </location>
</feature>
<dbReference type="Gene3D" id="1.10.8.1040">
    <property type="match status" value="1"/>
</dbReference>
<keyword evidence="6" id="KW-1185">Reference proteome</keyword>
<sequence>MKKLMSVAVAMMVGLSVTACSNSPKGDGTVATVNGQKITVSEYETTLALYKQSVEAMYGKNVWDTEVEKGVKYRDKFKENILDQMINVEVVYEQAKKDNLLPTKEEVDKKYNELKKNIDSDKEYKKDMEKIGANDEFLRTQQEQDLAVQNYKEHFDKTIKISDEEMKKYYEDHKKDYYKDEVKASHILVSTQDKNGKPLSDEKKKEAKKKAEDLLKRAKSGEEFSELAKENSDDPGSAAQGGDLGYFSKGMMVPEFEKAAFNLKPGEISDIVESSFGYHIIKVTDKVNEQTPYNDVKDSIKTILLNEKFTEQVTKLTKEAKIEKNKDVLDKIKI</sequence>
<dbReference type="PANTHER" id="PTHR47245">
    <property type="entry name" value="PEPTIDYLPROLYL ISOMERASE"/>
    <property type="match status" value="1"/>
</dbReference>
<dbReference type="InterPro" id="IPR027304">
    <property type="entry name" value="Trigger_fact/SurA_dom_sf"/>
</dbReference>
<dbReference type="InterPro" id="IPR046357">
    <property type="entry name" value="PPIase_dom_sf"/>
</dbReference>
<dbReference type="EMBL" id="LN650648">
    <property type="protein sequence ID" value="CEI71585.1"/>
    <property type="molecule type" value="Genomic_DNA"/>
</dbReference>
<accession>A0A2P2BME0</accession>
<dbReference type="AlphaFoldDB" id="A0A2P2BME0"/>
<dbReference type="PROSITE" id="PS50198">
    <property type="entry name" value="PPIC_PPIASE_2"/>
    <property type="match status" value="1"/>
</dbReference>
<dbReference type="PANTHER" id="PTHR47245:SF2">
    <property type="entry name" value="PEPTIDYL-PROLYL CIS-TRANS ISOMERASE HP_0175-RELATED"/>
    <property type="match status" value="1"/>
</dbReference>
<feature type="chain" id="PRO_5039399683" evidence="3">
    <location>
        <begin position="20"/>
        <end position="334"/>
    </location>
</feature>
<evidence type="ECO:0000313" key="5">
    <source>
        <dbReference type="EMBL" id="CEI71585.1"/>
    </source>
</evidence>
<keyword evidence="3" id="KW-0732">Signal</keyword>
<name>A0A2P2BME0_9FIRM</name>
<dbReference type="SUPFAM" id="SSF109998">
    <property type="entry name" value="Triger factor/SurA peptide-binding domain-like"/>
    <property type="match status" value="1"/>
</dbReference>
<dbReference type="RefSeq" id="WP_166504666.1">
    <property type="nucleotide sequence ID" value="NZ_JAKNTL010000002.1"/>
</dbReference>
<dbReference type="InterPro" id="IPR000297">
    <property type="entry name" value="PPIase_PpiC"/>
</dbReference>
<evidence type="ECO:0000259" key="4">
    <source>
        <dbReference type="PROSITE" id="PS50198"/>
    </source>
</evidence>
<keyword evidence="1 5" id="KW-0413">Isomerase</keyword>
<dbReference type="PROSITE" id="PS51257">
    <property type="entry name" value="PROKAR_LIPOPROTEIN"/>
    <property type="match status" value="1"/>
</dbReference>
<dbReference type="Pfam" id="PF13624">
    <property type="entry name" value="SurA_N_3"/>
    <property type="match status" value="1"/>
</dbReference>
<dbReference type="InterPro" id="IPR050245">
    <property type="entry name" value="PrsA_foldase"/>
</dbReference>
<protein>
    <submittedName>
        <fullName evidence="5">Peptidylprolyl isomerase PrsA-like</fullName>
        <ecNumber evidence="5">5.2.1.8</ecNumber>
    </submittedName>
</protein>
<feature type="compositionally biased region" description="Basic and acidic residues" evidence="2">
    <location>
        <begin position="194"/>
        <end position="232"/>
    </location>
</feature>
<dbReference type="Proteomes" id="UP000245695">
    <property type="component" value="Chromosome 1"/>
</dbReference>
<dbReference type="InterPro" id="IPR023058">
    <property type="entry name" value="PPIase_PpiC_CS"/>
</dbReference>
<dbReference type="EC" id="5.2.1.8" evidence="5"/>
<evidence type="ECO:0000313" key="6">
    <source>
        <dbReference type="Proteomes" id="UP000245695"/>
    </source>
</evidence>
<proteinExistence type="predicted"/>
<evidence type="ECO:0000256" key="1">
    <source>
        <dbReference type="PROSITE-ProRule" id="PRU00278"/>
    </source>
</evidence>
<keyword evidence="1" id="KW-0697">Rotamase</keyword>
<dbReference type="GO" id="GO:0003755">
    <property type="term" value="F:peptidyl-prolyl cis-trans isomerase activity"/>
    <property type="evidence" value="ECO:0007669"/>
    <property type="project" value="UniProtKB-KW"/>
</dbReference>
<dbReference type="Gene3D" id="3.10.50.40">
    <property type="match status" value="1"/>
</dbReference>
<dbReference type="KEGG" id="rhom:FRIFI_0031"/>
<dbReference type="SUPFAM" id="SSF54534">
    <property type="entry name" value="FKBP-like"/>
    <property type="match status" value="1"/>
</dbReference>
<evidence type="ECO:0000256" key="3">
    <source>
        <dbReference type="SAM" id="SignalP"/>
    </source>
</evidence>
<feature type="region of interest" description="Disordered" evidence="2">
    <location>
        <begin position="189"/>
        <end position="241"/>
    </location>
</feature>
<organism evidence="5 6">
    <name type="scientific">Romboutsia hominis</name>
    <dbReference type="NCBI Taxonomy" id="1507512"/>
    <lineage>
        <taxon>Bacteria</taxon>
        <taxon>Bacillati</taxon>
        <taxon>Bacillota</taxon>
        <taxon>Clostridia</taxon>
        <taxon>Peptostreptococcales</taxon>
        <taxon>Peptostreptococcaceae</taxon>
        <taxon>Romboutsia</taxon>
    </lineage>
</organism>
<dbReference type="Pfam" id="PF13616">
    <property type="entry name" value="Rotamase_3"/>
    <property type="match status" value="1"/>
</dbReference>
<feature type="domain" description="PpiC" evidence="4">
    <location>
        <begin position="179"/>
        <end position="285"/>
    </location>
</feature>
<dbReference type="PROSITE" id="PS01096">
    <property type="entry name" value="PPIC_PPIASE_1"/>
    <property type="match status" value="1"/>
</dbReference>